<comment type="caution">
    <text evidence="2">The sequence shown here is derived from an EMBL/GenBank/DDBJ whole genome shotgun (WGS) entry which is preliminary data.</text>
</comment>
<dbReference type="PROSITE" id="PS51257">
    <property type="entry name" value="PROKAR_LIPOPROTEIN"/>
    <property type="match status" value="1"/>
</dbReference>
<keyword evidence="1" id="KW-0732">Signal</keyword>
<evidence type="ECO:0000313" key="2">
    <source>
        <dbReference type="EMBL" id="HCO23561.1"/>
    </source>
</evidence>
<organism evidence="2 3">
    <name type="scientific">Gimesia maris</name>
    <dbReference type="NCBI Taxonomy" id="122"/>
    <lineage>
        <taxon>Bacteria</taxon>
        <taxon>Pseudomonadati</taxon>
        <taxon>Planctomycetota</taxon>
        <taxon>Planctomycetia</taxon>
        <taxon>Planctomycetales</taxon>
        <taxon>Planctomycetaceae</taxon>
        <taxon>Gimesia</taxon>
    </lineage>
</organism>
<protein>
    <recommendedName>
        <fullName evidence="4">Proteinase inhibitor I42 chagasin domain-containing protein</fullName>
    </recommendedName>
</protein>
<feature type="signal peptide" evidence="1">
    <location>
        <begin position="1"/>
        <end position="20"/>
    </location>
</feature>
<dbReference type="Proteomes" id="UP000263642">
    <property type="component" value="Unassembled WGS sequence"/>
</dbReference>
<reference evidence="2 3" key="1">
    <citation type="journal article" date="2018" name="Nat. Biotechnol.">
        <title>A standardized bacterial taxonomy based on genome phylogeny substantially revises the tree of life.</title>
        <authorList>
            <person name="Parks D.H."/>
            <person name="Chuvochina M."/>
            <person name="Waite D.W."/>
            <person name="Rinke C."/>
            <person name="Skarshewski A."/>
            <person name="Chaumeil P.A."/>
            <person name="Hugenholtz P."/>
        </authorList>
    </citation>
    <scope>NUCLEOTIDE SEQUENCE [LARGE SCALE GENOMIC DNA]</scope>
    <source>
        <strain evidence="2">UBA9375</strain>
    </source>
</reference>
<proteinExistence type="predicted"/>
<evidence type="ECO:0000256" key="1">
    <source>
        <dbReference type="SAM" id="SignalP"/>
    </source>
</evidence>
<dbReference type="EMBL" id="DQAY01000061">
    <property type="protein sequence ID" value="HCO23561.1"/>
    <property type="molecule type" value="Genomic_DNA"/>
</dbReference>
<evidence type="ECO:0008006" key="4">
    <source>
        <dbReference type="Google" id="ProtNLM"/>
    </source>
</evidence>
<gene>
    <name evidence="2" type="ORF">DIT97_11060</name>
</gene>
<dbReference type="AlphaFoldDB" id="A0A3D3R3W0"/>
<feature type="chain" id="PRO_5017736446" description="Proteinase inhibitor I42 chagasin domain-containing protein" evidence="1">
    <location>
        <begin position="21"/>
        <end position="136"/>
    </location>
</feature>
<evidence type="ECO:0000313" key="3">
    <source>
        <dbReference type="Proteomes" id="UP000263642"/>
    </source>
</evidence>
<sequence length="136" mass="14777">MKHFIIVPLALLLISMGVSCSRGGSDTIRTISINILPESDCAVILHGPDSNGRYYYSIGNTAEGAVERYDTWPLGSGAFDPEAAPVIRQEGPGTYRVTLGKGPDAEFIVVDTLQKRIVKDSNPENAPNRPFKTEEI</sequence>
<name>A0A3D3R3W0_9PLAN</name>
<accession>A0A3D3R3W0</accession>